<keyword evidence="1" id="KW-0732">Signal</keyword>
<comment type="caution">
    <text evidence="2">The sequence shown here is derived from an EMBL/GenBank/DDBJ whole genome shotgun (WGS) entry which is preliminary data.</text>
</comment>
<dbReference type="SUPFAM" id="SSF82171">
    <property type="entry name" value="DPP6 N-terminal domain-like"/>
    <property type="match status" value="1"/>
</dbReference>
<sequence>MERTRRQLLGAVGLSSIGLLAGCVGGQGRTACEPATDTDGAPPKNKLFGPDGNTDDNFGNALAMSADGSTAIVGAERRDRTPTVEAGVAYVFEVDGETGSVAAELTPDDRESSMDFGEAVAVSADGSTAVVGASGAGKAYVFGRSGDGWSQEAELGPSDSDDDSLGMAVGIASDGSTVLVGGFSSTVPVFRRTAAGWTREHSLSPPADATGSWFGAELAIDGDGTRALIANSEAPGPEGRREGEVYDYRLTDGAPTRGETLQMPPAESSDHFGISVALSDDGTTAVIGSDRKTDTGPLVDPTAHVFEHRPDGWRRLDSFAADGDTASGFATAVAVSADGDTALVGGRLPDSADGTPTAGPQLLHRTADGWSAVKTFTPDDESRSFGTPVALAGDGRTALVGARVDDGADCRRVGAAYVFAVPAGP</sequence>
<protein>
    <submittedName>
        <fullName evidence="2">FG-GAP repeat protein</fullName>
    </submittedName>
</protein>
<reference evidence="2" key="1">
    <citation type="submission" date="2021-06" db="EMBL/GenBank/DDBJ databases">
        <title>Halomicroarcula sp. F24A a new haloarchaeum isolated from saline soil.</title>
        <authorList>
            <person name="Duran-Viseras A."/>
            <person name="Sanchez-Porro C."/>
            <person name="Ventosa A."/>
        </authorList>
    </citation>
    <scope>NUCLEOTIDE SEQUENCE</scope>
    <source>
        <strain evidence="2">F24A</strain>
    </source>
</reference>
<dbReference type="Proteomes" id="UP000783863">
    <property type="component" value="Unassembled WGS sequence"/>
</dbReference>
<organism evidence="2 3">
    <name type="scientific">Haloarcula salinisoli</name>
    <dbReference type="NCBI Taxonomy" id="2487746"/>
    <lineage>
        <taxon>Archaea</taxon>
        <taxon>Methanobacteriati</taxon>
        <taxon>Methanobacteriota</taxon>
        <taxon>Stenosarchaea group</taxon>
        <taxon>Halobacteria</taxon>
        <taxon>Halobacteriales</taxon>
        <taxon>Haloarculaceae</taxon>
        <taxon>Haloarcula</taxon>
    </lineage>
</organism>
<keyword evidence="3" id="KW-1185">Reference proteome</keyword>
<evidence type="ECO:0000313" key="3">
    <source>
        <dbReference type="Proteomes" id="UP000783863"/>
    </source>
</evidence>
<dbReference type="AlphaFoldDB" id="A0A8J7YFV5"/>
<dbReference type="PANTHER" id="PTHR36220">
    <property type="entry name" value="UNNAMED PRODUCT"/>
    <property type="match status" value="1"/>
</dbReference>
<evidence type="ECO:0000313" key="2">
    <source>
        <dbReference type="EMBL" id="MBX0304717.1"/>
    </source>
</evidence>
<accession>A0A8J7YFV5</accession>
<dbReference type="InterPro" id="IPR013517">
    <property type="entry name" value="FG-GAP"/>
</dbReference>
<name>A0A8J7YFV5_9EURY</name>
<gene>
    <name evidence="2" type="ORF">EGD98_13655</name>
</gene>
<evidence type="ECO:0000256" key="1">
    <source>
        <dbReference type="ARBA" id="ARBA00022729"/>
    </source>
</evidence>
<dbReference type="PANTHER" id="PTHR36220:SF1">
    <property type="entry name" value="GAMMA TUBULIN COMPLEX COMPONENT C-TERMINAL DOMAIN-CONTAINING PROTEIN"/>
    <property type="match status" value="1"/>
</dbReference>
<dbReference type="PROSITE" id="PS51257">
    <property type="entry name" value="PROKAR_LIPOPROTEIN"/>
    <property type="match status" value="1"/>
</dbReference>
<dbReference type="EMBL" id="RKLQ01000002">
    <property type="protein sequence ID" value="MBX0304717.1"/>
    <property type="molecule type" value="Genomic_DNA"/>
</dbReference>
<dbReference type="RefSeq" id="WP_220588920.1">
    <property type="nucleotide sequence ID" value="NZ_RKLQ01000002.1"/>
</dbReference>
<proteinExistence type="predicted"/>
<dbReference type="InterPro" id="IPR028994">
    <property type="entry name" value="Integrin_alpha_N"/>
</dbReference>
<dbReference type="Gene3D" id="2.130.10.130">
    <property type="entry name" value="Integrin alpha, N-terminal"/>
    <property type="match status" value="1"/>
</dbReference>
<dbReference type="Pfam" id="PF14312">
    <property type="entry name" value="FG-GAP_2"/>
    <property type="match status" value="4"/>
</dbReference>